<dbReference type="RefSeq" id="WP_096448423.1">
    <property type="nucleotide sequence ID" value="NZ_JBHSOG010000014.1"/>
</dbReference>
<dbReference type="PROSITE" id="PS51462">
    <property type="entry name" value="NUDIX"/>
    <property type="match status" value="1"/>
</dbReference>
<dbReference type="InterPro" id="IPR000086">
    <property type="entry name" value="NUDIX_hydrolase_dom"/>
</dbReference>
<evidence type="ECO:0000313" key="5">
    <source>
        <dbReference type="Proteomes" id="UP001595974"/>
    </source>
</evidence>
<evidence type="ECO:0000256" key="2">
    <source>
        <dbReference type="ARBA" id="ARBA00022801"/>
    </source>
</evidence>
<dbReference type="GO" id="GO:0016787">
    <property type="term" value="F:hydrolase activity"/>
    <property type="evidence" value="ECO:0007669"/>
    <property type="project" value="UniProtKB-KW"/>
</dbReference>
<dbReference type="PROSITE" id="PS00893">
    <property type="entry name" value="NUDIX_BOX"/>
    <property type="match status" value="1"/>
</dbReference>
<feature type="domain" description="Nudix hydrolase" evidence="3">
    <location>
        <begin position="10"/>
        <end position="143"/>
    </location>
</feature>
<comment type="cofactor">
    <cofactor evidence="1">
        <name>Mg(2+)</name>
        <dbReference type="ChEBI" id="CHEBI:18420"/>
    </cofactor>
</comment>
<gene>
    <name evidence="4" type="ORF">ACFPTN_04750</name>
</gene>
<reference evidence="5" key="1">
    <citation type="journal article" date="2019" name="Int. J. Syst. Evol. Microbiol.">
        <title>The Global Catalogue of Microorganisms (GCM) 10K type strain sequencing project: providing services to taxonomists for standard genome sequencing and annotation.</title>
        <authorList>
            <consortium name="The Broad Institute Genomics Platform"/>
            <consortium name="The Broad Institute Genome Sequencing Center for Infectious Disease"/>
            <person name="Wu L."/>
            <person name="Ma J."/>
        </authorList>
    </citation>
    <scope>NUCLEOTIDE SEQUENCE [LARGE SCALE GENOMIC DNA]</scope>
    <source>
        <strain evidence="5">SHR3</strain>
    </source>
</reference>
<name>A0ABW1ANI4_9RHOO</name>
<accession>A0ABW1ANI4</accession>
<evidence type="ECO:0000259" key="3">
    <source>
        <dbReference type="PROSITE" id="PS51462"/>
    </source>
</evidence>
<dbReference type="InterPro" id="IPR020084">
    <property type="entry name" value="NUDIX_hydrolase_CS"/>
</dbReference>
<proteinExistence type="predicted"/>
<dbReference type="Gene3D" id="3.90.79.10">
    <property type="entry name" value="Nucleoside Triphosphate Pyrophosphohydrolase"/>
    <property type="match status" value="1"/>
</dbReference>
<dbReference type="InterPro" id="IPR015797">
    <property type="entry name" value="NUDIX_hydrolase-like_dom_sf"/>
</dbReference>
<dbReference type="SUPFAM" id="SSF55811">
    <property type="entry name" value="Nudix"/>
    <property type="match status" value="1"/>
</dbReference>
<protein>
    <submittedName>
        <fullName evidence="4">NUDIX hydrolase</fullName>
    </submittedName>
</protein>
<dbReference type="PANTHER" id="PTHR43046:SF14">
    <property type="entry name" value="MUTT_NUDIX FAMILY PROTEIN"/>
    <property type="match status" value="1"/>
</dbReference>
<dbReference type="CDD" id="cd02883">
    <property type="entry name" value="NUDIX_Hydrolase"/>
    <property type="match status" value="1"/>
</dbReference>
<keyword evidence="2 4" id="KW-0378">Hydrolase</keyword>
<comment type="caution">
    <text evidence="4">The sequence shown here is derived from an EMBL/GenBank/DDBJ whole genome shotgun (WGS) entry which is preliminary data.</text>
</comment>
<evidence type="ECO:0000313" key="4">
    <source>
        <dbReference type="EMBL" id="MFC5768672.1"/>
    </source>
</evidence>
<organism evidence="4 5">
    <name type="scientific">Thauera sinica</name>
    <dbReference type="NCBI Taxonomy" id="2665146"/>
    <lineage>
        <taxon>Bacteria</taxon>
        <taxon>Pseudomonadati</taxon>
        <taxon>Pseudomonadota</taxon>
        <taxon>Betaproteobacteria</taxon>
        <taxon>Rhodocyclales</taxon>
        <taxon>Zoogloeaceae</taxon>
        <taxon>Thauera</taxon>
    </lineage>
</organism>
<dbReference type="EMBL" id="JBHSOG010000014">
    <property type="protein sequence ID" value="MFC5768672.1"/>
    <property type="molecule type" value="Genomic_DNA"/>
</dbReference>
<keyword evidence="5" id="KW-1185">Reference proteome</keyword>
<evidence type="ECO:0000256" key="1">
    <source>
        <dbReference type="ARBA" id="ARBA00001946"/>
    </source>
</evidence>
<dbReference type="Proteomes" id="UP001595974">
    <property type="component" value="Unassembled WGS sequence"/>
</dbReference>
<dbReference type="PANTHER" id="PTHR43046">
    <property type="entry name" value="GDP-MANNOSE MANNOSYL HYDROLASE"/>
    <property type="match status" value="1"/>
</dbReference>
<dbReference type="Pfam" id="PF00293">
    <property type="entry name" value="NUDIX"/>
    <property type="match status" value="1"/>
</dbReference>
<sequence length="147" mass="16815">MAKDRSKSSLSRNGAWAIIHCIDTGKFLLGKRSSTVNNSGAWNFFGGRIDRGEEPCSALVRELAEEAGFRVKQKQLIKLGCVSGIRRRGSGDCDMHYYLLKVEREVAPRLNREHSNYRWFKRCRLPARFNLPTTVAIERGLLDRVKF</sequence>